<dbReference type="SUPFAM" id="SSF53383">
    <property type="entry name" value="PLP-dependent transferases"/>
    <property type="match status" value="1"/>
</dbReference>
<comment type="caution">
    <text evidence="1">The sequence shown here is derived from an EMBL/GenBank/DDBJ whole genome shotgun (WGS) entry which is preliminary data.</text>
</comment>
<accession>A0ABN1RIR7</accession>
<protein>
    <submittedName>
        <fullName evidence="1">Uncharacterized protein</fullName>
    </submittedName>
</protein>
<organism evidence="1 2">
    <name type="scientific">Streptomyces rhizosphaericus</name>
    <dbReference type="NCBI Taxonomy" id="114699"/>
    <lineage>
        <taxon>Bacteria</taxon>
        <taxon>Bacillati</taxon>
        <taxon>Actinomycetota</taxon>
        <taxon>Actinomycetes</taxon>
        <taxon>Kitasatosporales</taxon>
        <taxon>Streptomycetaceae</taxon>
        <taxon>Streptomyces</taxon>
        <taxon>Streptomyces violaceusniger group</taxon>
    </lineage>
</organism>
<sequence length="101" mass="11127">MVRRGWIRDTAGRVDDLMNCLTANSVSTSRGNPIAMATGNAVLDFFDAHELQANAVEIGRFLFDGQRGLATRYSLIGVTHREGRVVGQRPPRDTTDDGHTR</sequence>
<evidence type="ECO:0000313" key="1">
    <source>
        <dbReference type="EMBL" id="GAA0958059.1"/>
    </source>
</evidence>
<dbReference type="Gene3D" id="3.90.1150.10">
    <property type="entry name" value="Aspartate Aminotransferase, domain 1"/>
    <property type="match status" value="1"/>
</dbReference>
<dbReference type="InterPro" id="IPR015424">
    <property type="entry name" value="PyrdxlP-dep_Trfase"/>
</dbReference>
<evidence type="ECO:0000313" key="2">
    <source>
        <dbReference type="Proteomes" id="UP001500418"/>
    </source>
</evidence>
<dbReference type="Proteomes" id="UP001500418">
    <property type="component" value="Unassembled WGS sequence"/>
</dbReference>
<gene>
    <name evidence="1" type="ORF">GCM10009575_089310</name>
</gene>
<proteinExistence type="predicted"/>
<dbReference type="EMBL" id="BAAAID010000107">
    <property type="protein sequence ID" value="GAA0958059.1"/>
    <property type="molecule type" value="Genomic_DNA"/>
</dbReference>
<dbReference type="Gene3D" id="3.40.640.10">
    <property type="entry name" value="Type I PLP-dependent aspartate aminotransferase-like (Major domain)"/>
    <property type="match status" value="1"/>
</dbReference>
<reference evidence="1 2" key="1">
    <citation type="journal article" date="2019" name="Int. J. Syst. Evol. Microbiol.">
        <title>The Global Catalogue of Microorganisms (GCM) 10K type strain sequencing project: providing services to taxonomists for standard genome sequencing and annotation.</title>
        <authorList>
            <consortium name="The Broad Institute Genomics Platform"/>
            <consortium name="The Broad Institute Genome Sequencing Center for Infectious Disease"/>
            <person name="Wu L."/>
            <person name="Ma J."/>
        </authorList>
    </citation>
    <scope>NUCLEOTIDE SEQUENCE [LARGE SCALE GENOMIC DNA]</scope>
    <source>
        <strain evidence="1 2">JCM 11444</strain>
    </source>
</reference>
<dbReference type="InterPro" id="IPR015421">
    <property type="entry name" value="PyrdxlP-dep_Trfase_major"/>
</dbReference>
<name>A0ABN1RIR7_9ACTN</name>
<keyword evidence="2" id="KW-1185">Reference proteome</keyword>
<dbReference type="InterPro" id="IPR015422">
    <property type="entry name" value="PyrdxlP-dep_Trfase_small"/>
</dbReference>